<gene>
    <name evidence="2" type="ORF">CKO43_08675</name>
</gene>
<evidence type="ECO:0000259" key="1">
    <source>
        <dbReference type="Pfam" id="PF02901"/>
    </source>
</evidence>
<dbReference type="PANTHER" id="PTHR30191:SF0">
    <property type="entry name" value="FORMATE ACETYLTRANSFERASE 1"/>
    <property type="match status" value="1"/>
</dbReference>
<feature type="non-terminal residue" evidence="2">
    <location>
        <position position="106"/>
    </location>
</feature>
<evidence type="ECO:0000313" key="3">
    <source>
        <dbReference type="Proteomes" id="UP001041814"/>
    </source>
</evidence>
<dbReference type="Pfam" id="PF02901">
    <property type="entry name" value="PFL-like"/>
    <property type="match status" value="1"/>
</dbReference>
<dbReference type="SUPFAM" id="SSF51998">
    <property type="entry name" value="PFL-like glycyl radical enzymes"/>
    <property type="match status" value="1"/>
</dbReference>
<dbReference type="InterPro" id="IPR004184">
    <property type="entry name" value="PFL_dom"/>
</dbReference>
<reference evidence="2" key="2">
    <citation type="journal article" date="2020" name="Microorganisms">
        <title>Osmotic Adaptation and Compatible Solute Biosynthesis of Phototrophic Bacteria as Revealed from Genome Analyses.</title>
        <authorList>
            <person name="Imhoff J.F."/>
            <person name="Rahn T."/>
            <person name="Kunzel S."/>
            <person name="Keller A."/>
            <person name="Neulinger S.C."/>
        </authorList>
    </citation>
    <scope>NUCLEOTIDE SEQUENCE</scope>
    <source>
        <strain evidence="2">IM 151</strain>
    </source>
</reference>
<protein>
    <submittedName>
        <fullName evidence="2">Formate acetyltransferase</fullName>
    </submittedName>
</protein>
<sequence>MNTMTITSSRANAWEGFAGGAWEKAVDVRDFIQKNYTPHTGDAAFLTGATARTLGLWQTLQGLLKQEQQKGVLDVSTDRPSTIVAHDAGYIDAERELIVGLQTDAP</sequence>
<dbReference type="PANTHER" id="PTHR30191">
    <property type="entry name" value="FORMATE ACETYLTRANSFERASE"/>
    <property type="match status" value="1"/>
</dbReference>
<evidence type="ECO:0000313" key="2">
    <source>
        <dbReference type="EMBL" id="MBK1712853.1"/>
    </source>
</evidence>
<reference evidence="2" key="1">
    <citation type="submission" date="2017-08" db="EMBL/GenBank/DDBJ databases">
        <authorList>
            <person name="Imhoff J.F."/>
            <person name="Rahn T."/>
            <person name="Kuenzel S."/>
            <person name="Neulinger S.C."/>
        </authorList>
    </citation>
    <scope>NUCLEOTIDE SEQUENCE</scope>
    <source>
        <strain evidence="2">IM 151</strain>
    </source>
</reference>
<keyword evidence="3" id="KW-1185">Reference proteome</keyword>
<feature type="domain" description="PFL" evidence="1">
    <location>
        <begin position="26"/>
        <end position="106"/>
    </location>
</feature>
<dbReference type="Proteomes" id="UP001041814">
    <property type="component" value="Unassembled WGS sequence"/>
</dbReference>
<accession>A0ABS1DTN3</accession>
<dbReference type="Gene3D" id="3.20.70.20">
    <property type="match status" value="1"/>
</dbReference>
<name>A0ABS1DTN3_RUBGE</name>
<dbReference type="EMBL" id="NRRU01000025">
    <property type="protein sequence ID" value="MBK1712853.1"/>
    <property type="molecule type" value="Genomic_DNA"/>
</dbReference>
<proteinExistence type="predicted"/>
<comment type="caution">
    <text evidence="2">The sequence shown here is derived from an EMBL/GenBank/DDBJ whole genome shotgun (WGS) entry which is preliminary data.</text>
</comment>
<organism evidence="2 3">
    <name type="scientific">Rubrivivax gelatinosus</name>
    <name type="common">Rhodocyclus gelatinosus</name>
    <name type="synonym">Rhodopseudomonas gelatinosa</name>
    <dbReference type="NCBI Taxonomy" id="28068"/>
    <lineage>
        <taxon>Bacteria</taxon>
        <taxon>Pseudomonadati</taxon>
        <taxon>Pseudomonadota</taxon>
        <taxon>Betaproteobacteria</taxon>
        <taxon>Burkholderiales</taxon>
        <taxon>Sphaerotilaceae</taxon>
        <taxon>Rubrivivax</taxon>
    </lineage>
</organism>
<dbReference type="InterPro" id="IPR050244">
    <property type="entry name" value="Auton_GlycylRad_Cofactor"/>
</dbReference>